<dbReference type="SUPFAM" id="SSF56281">
    <property type="entry name" value="Metallo-hydrolase/oxidoreductase"/>
    <property type="match status" value="1"/>
</dbReference>
<dbReference type="Pfam" id="PF12706">
    <property type="entry name" value="Lactamase_B_2"/>
    <property type="match status" value="1"/>
</dbReference>
<name>A0A7I9VA17_9ACTN</name>
<reference evidence="3" key="1">
    <citation type="submission" date="2019-06" db="EMBL/GenBank/DDBJ databases">
        <title>Gordonia isolated from sludge of a wastewater treatment plant.</title>
        <authorList>
            <person name="Tamura T."/>
            <person name="Aoyama K."/>
            <person name="Kang Y."/>
            <person name="Saito S."/>
            <person name="Akiyama N."/>
            <person name="Yazawa K."/>
            <person name="Gonoi T."/>
            <person name="Mikami Y."/>
        </authorList>
    </citation>
    <scope>NUCLEOTIDE SEQUENCE [LARGE SCALE GENOMIC DNA]</scope>
    <source>
        <strain evidence="3">NBRC 107696</strain>
    </source>
</reference>
<accession>A0A7I9VA17</accession>
<protein>
    <recommendedName>
        <fullName evidence="1">Metallo-beta-lactamase domain-containing protein</fullName>
    </recommendedName>
</protein>
<dbReference type="AlphaFoldDB" id="A0A7I9VA17"/>
<comment type="caution">
    <text evidence="2">The sequence shown here is derived from an EMBL/GenBank/DDBJ whole genome shotgun (WGS) entry which is preliminary data.</text>
</comment>
<dbReference type="InterPro" id="IPR054857">
    <property type="entry name" value="cyc_nuc_deg_phdiest"/>
</dbReference>
<dbReference type="CDD" id="cd07716">
    <property type="entry name" value="RNaseZ_short-form-like_MBL-fold"/>
    <property type="match status" value="1"/>
</dbReference>
<keyword evidence="3" id="KW-1185">Reference proteome</keyword>
<dbReference type="Gene3D" id="3.60.15.10">
    <property type="entry name" value="Ribonuclease Z/Hydroxyacylglutathione hydrolase-like"/>
    <property type="match status" value="1"/>
</dbReference>
<gene>
    <name evidence="2" type="ORF">nbrc107696_26150</name>
</gene>
<dbReference type="InterPro" id="IPR001279">
    <property type="entry name" value="Metallo-B-lactamas"/>
</dbReference>
<organism evidence="2 3">
    <name type="scientific">Gordonia spumicola</name>
    <dbReference type="NCBI Taxonomy" id="589161"/>
    <lineage>
        <taxon>Bacteria</taxon>
        <taxon>Bacillati</taxon>
        <taxon>Actinomycetota</taxon>
        <taxon>Actinomycetes</taxon>
        <taxon>Mycobacteriales</taxon>
        <taxon>Gordoniaceae</taxon>
        <taxon>Gordonia</taxon>
    </lineage>
</organism>
<dbReference type="PANTHER" id="PTHR46018:SF4">
    <property type="entry name" value="METALLO-HYDROLASE YHFI-RELATED"/>
    <property type="match status" value="1"/>
</dbReference>
<dbReference type="SMART" id="SM00849">
    <property type="entry name" value="Lactamase_B"/>
    <property type="match status" value="1"/>
</dbReference>
<evidence type="ECO:0000313" key="3">
    <source>
        <dbReference type="Proteomes" id="UP000444960"/>
    </source>
</evidence>
<dbReference type="GO" id="GO:0042781">
    <property type="term" value="F:3'-tRNA processing endoribonuclease activity"/>
    <property type="evidence" value="ECO:0007669"/>
    <property type="project" value="TreeGrafter"/>
</dbReference>
<dbReference type="Proteomes" id="UP000444960">
    <property type="component" value="Unassembled WGS sequence"/>
</dbReference>
<dbReference type="InterPro" id="IPR036866">
    <property type="entry name" value="RibonucZ/Hydroxyglut_hydro"/>
</dbReference>
<dbReference type="NCBIfam" id="NF041851">
    <property type="entry name" value="cyc_nuc_deg_phdiest"/>
    <property type="match status" value="1"/>
</dbReference>
<evidence type="ECO:0000313" key="2">
    <source>
        <dbReference type="EMBL" id="GEE02169.1"/>
    </source>
</evidence>
<feature type="domain" description="Metallo-beta-lactamase" evidence="1">
    <location>
        <begin position="21"/>
        <end position="223"/>
    </location>
</feature>
<dbReference type="PANTHER" id="PTHR46018">
    <property type="entry name" value="ZINC PHOSPHODIESTERASE ELAC PROTEIN 1"/>
    <property type="match status" value="1"/>
</dbReference>
<evidence type="ECO:0000259" key="1">
    <source>
        <dbReference type="SMART" id="SM00849"/>
    </source>
</evidence>
<proteinExistence type="predicted"/>
<sequence length="260" mass="27747">MVGMRLTVLGCSGSVNGPGAACSGYLVQADGHQPVLIDCGHGVFGELLQHADPNKVAVLLSHLHADHCMDLPAMLVWRRWAPESATERSLLFGPVGTAVRIGAGSSEYPGEVDDISDTYDVREWQDRVAVDVHGLHIEPFKVNHPPSTFGLRITGPDGEVLAYSGDTGVCDEVVELSRDADLFLCEASWTHEPGVRPEGLHLSGAEAGQVAAAAAVRSLALTHVVPWTDSDAILDEASREYAGPLQLVHQGQVIEVRKPL</sequence>
<dbReference type="EMBL" id="BJOV01000005">
    <property type="protein sequence ID" value="GEE02169.1"/>
    <property type="molecule type" value="Genomic_DNA"/>
</dbReference>